<dbReference type="Proteomes" id="UP000243807">
    <property type="component" value="Chromosome"/>
</dbReference>
<dbReference type="Gene3D" id="2.30.30.60">
    <property type="match status" value="1"/>
</dbReference>
<evidence type="ECO:0000313" key="7">
    <source>
        <dbReference type="EMBL" id="APZ44219.1"/>
    </source>
</evidence>
<comment type="similarity">
    <text evidence="5">Belongs to the MscS (TC 1.A.23) family.</text>
</comment>
<keyword evidence="5" id="KW-0997">Cell inner membrane</keyword>
<dbReference type="GO" id="GO:0008381">
    <property type="term" value="F:mechanosensitive monoatomic ion channel activity"/>
    <property type="evidence" value="ECO:0007669"/>
    <property type="project" value="InterPro"/>
</dbReference>
<dbReference type="RefSeq" id="WP_076837842.1">
    <property type="nucleotide sequence ID" value="NZ_CP019434.1"/>
</dbReference>
<dbReference type="KEGG" id="afy:BW247_14920"/>
<keyword evidence="3 5" id="KW-1133">Transmembrane helix</keyword>
<comment type="subunit">
    <text evidence="5">Homoheptamer.</text>
</comment>
<dbReference type="InterPro" id="IPR023408">
    <property type="entry name" value="MscS_beta-dom_sf"/>
</dbReference>
<sequence length="204" mass="23255">MDAFGVYLPAWLPSWQRLLPAVLLFIAVGFLIVLVQRALARALARAVRQKHLPTETALILRRSIGLGLWLLLILSTLRHVGVNVDGLWTLLLSTLAVIGVGLLAVWTMISNFTASFFIWIWRPYELGDKVELIPDGFKGRVVDRNLMFTAIREEDGSVLMVPNNFFFQKVTRRAPDDVGLTELERLERGEWRRPSAEERRHPKS</sequence>
<name>A0A1P8UK58_9GAMM</name>
<gene>
    <name evidence="7" type="ORF">BW247_14920</name>
</gene>
<keyword evidence="2 5" id="KW-0812">Transmembrane</keyword>
<feature type="transmembrane region" description="Helical" evidence="5">
    <location>
        <begin position="18"/>
        <end position="39"/>
    </location>
</feature>
<dbReference type="Pfam" id="PF00924">
    <property type="entry name" value="MS_channel_2nd"/>
    <property type="match status" value="1"/>
</dbReference>
<keyword evidence="4 5" id="KW-0472">Membrane</keyword>
<keyword evidence="5" id="KW-0406">Ion transport</keyword>
<dbReference type="OrthoDB" id="8685113at2"/>
<keyword evidence="5" id="KW-0813">Transport</keyword>
<dbReference type="EMBL" id="CP019434">
    <property type="protein sequence ID" value="APZ44219.1"/>
    <property type="molecule type" value="Genomic_DNA"/>
</dbReference>
<organism evidence="7 8">
    <name type="scientific">Acidihalobacter ferrooxydans</name>
    <dbReference type="NCBI Taxonomy" id="1765967"/>
    <lineage>
        <taxon>Bacteria</taxon>
        <taxon>Pseudomonadati</taxon>
        <taxon>Pseudomonadota</taxon>
        <taxon>Gammaproteobacteria</taxon>
        <taxon>Chromatiales</taxon>
        <taxon>Ectothiorhodospiraceae</taxon>
        <taxon>Acidihalobacter</taxon>
    </lineage>
</organism>
<dbReference type="PANTHER" id="PTHR30221:SF8">
    <property type="entry name" value="SMALL-CONDUCTANCE MECHANOSENSITIVE CHANNEL"/>
    <property type="match status" value="1"/>
</dbReference>
<evidence type="ECO:0000256" key="5">
    <source>
        <dbReference type="RuleBase" id="RU369025"/>
    </source>
</evidence>
<keyword evidence="8" id="KW-1185">Reference proteome</keyword>
<dbReference type="InterPro" id="IPR006685">
    <property type="entry name" value="MscS_channel_2nd"/>
</dbReference>
<protein>
    <recommendedName>
        <fullName evidence="5">Small-conductance mechanosensitive channel</fullName>
    </recommendedName>
</protein>
<dbReference type="AlphaFoldDB" id="A0A1P8UK58"/>
<comment type="caution">
    <text evidence="5">Lacks conserved residue(s) required for the propagation of feature annotation.</text>
</comment>
<dbReference type="STRING" id="1765967.BW247_14920"/>
<evidence type="ECO:0000256" key="1">
    <source>
        <dbReference type="ARBA" id="ARBA00004370"/>
    </source>
</evidence>
<evidence type="ECO:0000256" key="4">
    <source>
        <dbReference type="ARBA" id="ARBA00023136"/>
    </source>
</evidence>
<proteinExistence type="inferred from homology"/>
<evidence type="ECO:0000313" key="8">
    <source>
        <dbReference type="Proteomes" id="UP000243807"/>
    </source>
</evidence>
<keyword evidence="5" id="KW-1003">Cell membrane</keyword>
<dbReference type="GO" id="GO:0005886">
    <property type="term" value="C:plasma membrane"/>
    <property type="evidence" value="ECO:0007669"/>
    <property type="project" value="UniProtKB-SubCell"/>
</dbReference>
<comment type="function">
    <text evidence="5">Mechanosensitive channel that participates in the regulation of osmotic pressure changes within the cell, opening in response to stretch forces in the membrane lipid bilayer, without the need for other proteins. Contributes to normal resistance to hypoosmotic shock. Forms an ion channel of 1.0 nanosiemens conductance with a slight preference for anions.</text>
</comment>
<comment type="subcellular location">
    <subcellularLocation>
        <location evidence="5">Cell inner membrane</location>
        <topology evidence="5">Multi-pass membrane protein</topology>
    </subcellularLocation>
    <subcellularLocation>
        <location evidence="1">Membrane</location>
    </subcellularLocation>
</comment>
<dbReference type="PANTHER" id="PTHR30221">
    <property type="entry name" value="SMALL-CONDUCTANCE MECHANOSENSITIVE CHANNEL"/>
    <property type="match status" value="1"/>
</dbReference>
<accession>A0A1P8UK58</accession>
<feature type="transmembrane region" description="Helical" evidence="5">
    <location>
        <begin position="87"/>
        <end position="120"/>
    </location>
</feature>
<keyword evidence="5" id="KW-0407">Ion channel</keyword>
<reference evidence="7 8" key="1">
    <citation type="submission" date="2017-01" db="EMBL/GenBank/DDBJ databases">
        <title>Draft sequence of Acidihalobacter ferrooxidans strain DSM 14175 (strain V8).</title>
        <authorList>
            <person name="Khaleque H.N."/>
            <person name="Ramsay J.P."/>
            <person name="Murphy R.J.T."/>
            <person name="Kaksonen A.H."/>
            <person name="Boxall N.J."/>
            <person name="Watkin E.L.J."/>
        </authorList>
    </citation>
    <scope>NUCLEOTIDE SEQUENCE [LARGE SCALE GENOMIC DNA]</scope>
    <source>
        <strain evidence="7 8">V8</strain>
    </source>
</reference>
<evidence type="ECO:0000256" key="3">
    <source>
        <dbReference type="ARBA" id="ARBA00022989"/>
    </source>
</evidence>
<dbReference type="InterPro" id="IPR010920">
    <property type="entry name" value="LSM_dom_sf"/>
</dbReference>
<evidence type="ECO:0000259" key="6">
    <source>
        <dbReference type="Pfam" id="PF00924"/>
    </source>
</evidence>
<dbReference type="InterPro" id="IPR045275">
    <property type="entry name" value="MscS_archaea/bacteria_type"/>
</dbReference>
<feature type="domain" description="Mechanosensitive ion channel MscS" evidence="6">
    <location>
        <begin position="108"/>
        <end position="168"/>
    </location>
</feature>
<feature type="transmembrane region" description="Helical" evidence="5">
    <location>
        <begin position="59"/>
        <end position="81"/>
    </location>
</feature>
<dbReference type="Gene3D" id="1.10.287.1260">
    <property type="match status" value="1"/>
</dbReference>
<dbReference type="SUPFAM" id="SSF50182">
    <property type="entry name" value="Sm-like ribonucleoproteins"/>
    <property type="match status" value="1"/>
</dbReference>
<evidence type="ECO:0000256" key="2">
    <source>
        <dbReference type="ARBA" id="ARBA00022692"/>
    </source>
</evidence>